<evidence type="ECO:0000313" key="3">
    <source>
        <dbReference type="Proteomes" id="UP000242444"/>
    </source>
</evidence>
<dbReference type="InParanoid" id="A0A263D7M3"/>
<gene>
    <name evidence="2" type="ORF">CFN78_08510</name>
</gene>
<dbReference type="OrthoDB" id="3630364at2"/>
<comment type="caution">
    <text evidence="2">The sequence shown here is derived from an EMBL/GenBank/DDBJ whole genome shotgun (WGS) entry which is preliminary data.</text>
</comment>
<sequence>MITIQFVKAWLKYAALTVLAVVIERGTIRDPLWFATITGLTVLIFTGISLALYREWRAEQRGNGTYHYQFVQHLDHD</sequence>
<keyword evidence="3" id="KW-1185">Reference proteome</keyword>
<evidence type="ECO:0000313" key="2">
    <source>
        <dbReference type="EMBL" id="OZM73567.1"/>
    </source>
</evidence>
<keyword evidence="1" id="KW-0472">Membrane</keyword>
<keyword evidence="1" id="KW-0812">Transmembrane</keyword>
<accession>A0A263D7M3</accession>
<protein>
    <submittedName>
        <fullName evidence="2">Uncharacterized protein</fullName>
    </submittedName>
</protein>
<dbReference type="EMBL" id="NKYE01000004">
    <property type="protein sequence ID" value="OZM73567.1"/>
    <property type="molecule type" value="Genomic_DNA"/>
</dbReference>
<organism evidence="2 3">
    <name type="scientific">Amycolatopsis antarctica</name>
    <dbReference type="NCBI Taxonomy" id="1854586"/>
    <lineage>
        <taxon>Bacteria</taxon>
        <taxon>Bacillati</taxon>
        <taxon>Actinomycetota</taxon>
        <taxon>Actinomycetes</taxon>
        <taxon>Pseudonocardiales</taxon>
        <taxon>Pseudonocardiaceae</taxon>
        <taxon>Amycolatopsis</taxon>
    </lineage>
</organism>
<reference evidence="2 3" key="1">
    <citation type="submission" date="2017-07" db="EMBL/GenBank/DDBJ databases">
        <title>Amycolatopsis antarcticus sp. nov., isolated from the surface of an Antarcticus brown macroalga.</title>
        <authorList>
            <person name="Wang J."/>
            <person name="Leiva S."/>
            <person name="Huang J."/>
            <person name="Huang Y."/>
        </authorList>
    </citation>
    <scope>NUCLEOTIDE SEQUENCE [LARGE SCALE GENOMIC DNA]</scope>
    <source>
        <strain evidence="2 3">AU-G6</strain>
    </source>
</reference>
<proteinExistence type="predicted"/>
<dbReference type="Proteomes" id="UP000242444">
    <property type="component" value="Unassembled WGS sequence"/>
</dbReference>
<keyword evidence="1" id="KW-1133">Transmembrane helix</keyword>
<feature type="transmembrane region" description="Helical" evidence="1">
    <location>
        <begin position="32"/>
        <end position="53"/>
    </location>
</feature>
<dbReference type="AlphaFoldDB" id="A0A263D7M3"/>
<dbReference type="RefSeq" id="WP_094862084.1">
    <property type="nucleotide sequence ID" value="NZ_NKYE01000004.1"/>
</dbReference>
<name>A0A263D7M3_9PSEU</name>
<evidence type="ECO:0000256" key="1">
    <source>
        <dbReference type="SAM" id="Phobius"/>
    </source>
</evidence>